<reference evidence="2 4" key="1">
    <citation type="submission" date="2017-09" db="EMBL/GenBank/DDBJ databases">
        <title>Genomics of the genus Arcobacter.</title>
        <authorList>
            <person name="Perez-Cataluna A."/>
            <person name="Figueras M.J."/>
            <person name="Salas-Masso N."/>
        </authorList>
    </citation>
    <scope>NUCLEOTIDE SEQUENCE [LARGE SCALE GENOMIC DNA]</scope>
    <source>
        <strain evidence="2 4">CECT 7837</strain>
    </source>
</reference>
<accession>A0A347UB31</accession>
<dbReference type="Proteomes" id="UP000290588">
    <property type="component" value="Unassembled WGS sequence"/>
</dbReference>
<evidence type="ECO:0000313" key="4">
    <source>
        <dbReference type="Proteomes" id="UP000290588"/>
    </source>
</evidence>
<dbReference type="RefSeq" id="WP_118918208.1">
    <property type="nucleotide sequence ID" value="NZ_CP032097.1"/>
</dbReference>
<gene>
    <name evidence="1" type="ORF">AELL_2442</name>
    <name evidence="2" type="ORF">CP962_12645</name>
</gene>
<organism evidence="2 4">
    <name type="scientific">Arcobacter ellisii</name>
    <dbReference type="NCBI Taxonomy" id="913109"/>
    <lineage>
        <taxon>Bacteria</taxon>
        <taxon>Pseudomonadati</taxon>
        <taxon>Campylobacterota</taxon>
        <taxon>Epsilonproteobacteria</taxon>
        <taxon>Campylobacterales</taxon>
        <taxon>Arcobacteraceae</taxon>
        <taxon>Arcobacter</taxon>
    </lineage>
</organism>
<dbReference type="EMBL" id="CP032097">
    <property type="protein sequence ID" value="AXX96059.1"/>
    <property type="molecule type" value="Genomic_DNA"/>
</dbReference>
<dbReference type="KEGG" id="aell:AELL_2442"/>
<evidence type="ECO:0000313" key="3">
    <source>
        <dbReference type="Proteomes" id="UP000262582"/>
    </source>
</evidence>
<sequence>MTKKDMIELFGEDLEFLKTNKNLKNLLDNLCPDRAKYLMQKANKQTFLRILENEKYFTSQLDFENELYSLLLDRDTAIWKKLANDKTLSNQARLRSAYLYVYLSKNPLKLNFDIEKFRNQFSFYHGNRCEDGDGYARMFGLKNGLDNLRFNQFKNTGSF</sequence>
<protein>
    <submittedName>
        <fullName evidence="2">Uncharacterized protein</fullName>
    </submittedName>
</protein>
<proteinExistence type="predicted"/>
<keyword evidence="3" id="KW-1185">Reference proteome</keyword>
<evidence type="ECO:0000313" key="2">
    <source>
        <dbReference type="EMBL" id="RXI28925.1"/>
    </source>
</evidence>
<dbReference type="AlphaFoldDB" id="A0A347UB31"/>
<evidence type="ECO:0000313" key="1">
    <source>
        <dbReference type="EMBL" id="AXX96059.1"/>
    </source>
</evidence>
<dbReference type="OrthoDB" id="5346489at2"/>
<name>A0A347UB31_9BACT</name>
<dbReference type="EMBL" id="NXIG01000016">
    <property type="protein sequence ID" value="RXI28925.1"/>
    <property type="molecule type" value="Genomic_DNA"/>
</dbReference>
<reference evidence="1 3" key="2">
    <citation type="submission" date="2018-08" db="EMBL/GenBank/DDBJ databases">
        <title>Complete genome of the Arcobacter ellisii type strain LMG 26155.</title>
        <authorList>
            <person name="Miller W.G."/>
            <person name="Yee E."/>
            <person name="Bono J.L."/>
        </authorList>
    </citation>
    <scope>NUCLEOTIDE SEQUENCE [LARGE SCALE GENOMIC DNA]</scope>
    <source>
        <strain evidence="1 3">LMG 26155</strain>
    </source>
</reference>
<dbReference type="Proteomes" id="UP000262582">
    <property type="component" value="Chromosome"/>
</dbReference>